<evidence type="ECO:0000256" key="1">
    <source>
        <dbReference type="SAM" id="MobiDB-lite"/>
    </source>
</evidence>
<feature type="compositionally biased region" description="Basic residues" evidence="1">
    <location>
        <begin position="20"/>
        <end position="36"/>
    </location>
</feature>
<dbReference type="EMBL" id="LWDX02037509">
    <property type="protein sequence ID" value="OEL25310.1"/>
    <property type="molecule type" value="Genomic_DNA"/>
</dbReference>
<accession>A0A1E5VJK5</accession>
<name>A0A1E5VJK5_9POAL</name>
<reference evidence="2 3" key="1">
    <citation type="submission" date="2016-09" db="EMBL/GenBank/DDBJ databases">
        <title>The draft genome of Dichanthelium oligosanthes: A C3 panicoid grass species.</title>
        <authorList>
            <person name="Studer A.J."/>
            <person name="Schnable J.C."/>
            <person name="Brutnell T.P."/>
        </authorList>
    </citation>
    <scope>NUCLEOTIDE SEQUENCE [LARGE SCALE GENOMIC DNA]</scope>
    <source>
        <strain evidence="3">cv. Kellogg 1175</strain>
        <tissue evidence="2">Leaf</tissue>
    </source>
</reference>
<dbReference type="OrthoDB" id="673005at2759"/>
<feature type="region of interest" description="Disordered" evidence="1">
    <location>
        <begin position="227"/>
        <end position="254"/>
    </location>
</feature>
<evidence type="ECO:0000313" key="3">
    <source>
        <dbReference type="Proteomes" id="UP000095767"/>
    </source>
</evidence>
<feature type="compositionally biased region" description="Basic and acidic residues" evidence="1">
    <location>
        <begin position="227"/>
        <end position="248"/>
    </location>
</feature>
<dbReference type="AlphaFoldDB" id="A0A1E5VJK5"/>
<feature type="compositionally biased region" description="Low complexity" evidence="1">
    <location>
        <begin position="37"/>
        <end position="47"/>
    </location>
</feature>
<organism evidence="2 3">
    <name type="scientific">Dichanthelium oligosanthes</name>
    <dbReference type="NCBI Taxonomy" id="888268"/>
    <lineage>
        <taxon>Eukaryota</taxon>
        <taxon>Viridiplantae</taxon>
        <taxon>Streptophyta</taxon>
        <taxon>Embryophyta</taxon>
        <taxon>Tracheophyta</taxon>
        <taxon>Spermatophyta</taxon>
        <taxon>Magnoliopsida</taxon>
        <taxon>Liliopsida</taxon>
        <taxon>Poales</taxon>
        <taxon>Poaceae</taxon>
        <taxon>PACMAD clade</taxon>
        <taxon>Panicoideae</taxon>
        <taxon>Panicodae</taxon>
        <taxon>Paniceae</taxon>
        <taxon>Dichantheliinae</taxon>
        <taxon>Dichanthelium</taxon>
    </lineage>
</organism>
<dbReference type="Proteomes" id="UP000095767">
    <property type="component" value="Unassembled WGS sequence"/>
</dbReference>
<protein>
    <submittedName>
        <fullName evidence="2">Uncharacterized protein</fullName>
    </submittedName>
</protein>
<evidence type="ECO:0000313" key="2">
    <source>
        <dbReference type="EMBL" id="OEL25310.1"/>
    </source>
</evidence>
<proteinExistence type="predicted"/>
<comment type="caution">
    <text evidence="2">The sequence shown here is derived from an EMBL/GenBank/DDBJ whole genome shotgun (WGS) entry which is preliminary data.</text>
</comment>
<sequence>MPTSTPGSKRRKDKDSAATKRSRAWLARVRRGKKKASSGPPGESAAAKQPVYLVVEHGVEEPTHSILEVVAGAGARPRSTASVACPSPRWRRGMGRGSWALTWIGLRPQNLHGGEKNDHSEARSSSSCTYSRNFRYFACGFDELRQSMATESSMIYDGHFELSSIATVKPFEEAKSEPFDEKKRKTGKSLEKEEIRLYIRKQGEKKQLGFRDDPEYTAFKEVTARKIAREEAKRASKERRQPKRDGPRDPPLNLITVTLVPYPLISV</sequence>
<gene>
    <name evidence="2" type="ORF">BAE44_0013671</name>
</gene>
<keyword evidence="3" id="KW-1185">Reference proteome</keyword>
<feature type="region of interest" description="Disordered" evidence="1">
    <location>
        <begin position="1"/>
        <end position="47"/>
    </location>
</feature>